<comment type="caution">
    <text evidence="5">The sequence shown here is derived from an EMBL/GenBank/DDBJ whole genome shotgun (WGS) entry which is preliminary data.</text>
</comment>
<keyword evidence="3" id="KW-0786">Thiamine pyrophosphate</keyword>
<evidence type="ECO:0000259" key="4">
    <source>
        <dbReference type="Pfam" id="PF00456"/>
    </source>
</evidence>
<dbReference type="InterPro" id="IPR005474">
    <property type="entry name" value="Transketolase_N"/>
</dbReference>
<dbReference type="Proteomes" id="UP001454489">
    <property type="component" value="Unassembled WGS sequence"/>
</dbReference>
<evidence type="ECO:0000313" key="5">
    <source>
        <dbReference type="EMBL" id="MEQ2557928.1"/>
    </source>
</evidence>
<comment type="similarity">
    <text evidence="2">Belongs to the transketolase family.</text>
</comment>
<gene>
    <name evidence="5" type="ORF">WMO43_08610</name>
</gene>
<comment type="cofactor">
    <cofactor evidence="1">
        <name>thiamine diphosphate</name>
        <dbReference type="ChEBI" id="CHEBI:58937"/>
    </cofactor>
</comment>
<keyword evidence="6" id="KW-1185">Reference proteome</keyword>
<evidence type="ECO:0000256" key="2">
    <source>
        <dbReference type="ARBA" id="ARBA00007131"/>
    </source>
</evidence>
<feature type="domain" description="Transketolase N-terminal" evidence="4">
    <location>
        <begin position="17"/>
        <end position="257"/>
    </location>
</feature>
<dbReference type="CDD" id="cd02012">
    <property type="entry name" value="TPP_TK"/>
    <property type="match status" value="1"/>
</dbReference>
<dbReference type="PANTHER" id="PTHR47514:SF1">
    <property type="entry name" value="TRANSKETOLASE N-TERMINAL SECTION-RELATED"/>
    <property type="match status" value="1"/>
</dbReference>
<accession>A0ABV1HDY8</accession>
<evidence type="ECO:0000256" key="1">
    <source>
        <dbReference type="ARBA" id="ARBA00001964"/>
    </source>
</evidence>
<dbReference type="Gene3D" id="3.40.50.970">
    <property type="match status" value="1"/>
</dbReference>
<dbReference type="Pfam" id="PF00456">
    <property type="entry name" value="Transketolase_N"/>
    <property type="match status" value="1"/>
</dbReference>
<dbReference type="SUPFAM" id="SSF52518">
    <property type="entry name" value="Thiamin diphosphate-binding fold (THDP-binding)"/>
    <property type="match status" value="1"/>
</dbReference>
<dbReference type="RefSeq" id="WP_353530923.1">
    <property type="nucleotide sequence ID" value="NZ_JBBMEX010000008.1"/>
</dbReference>
<evidence type="ECO:0000256" key="3">
    <source>
        <dbReference type="ARBA" id="ARBA00023052"/>
    </source>
</evidence>
<proteinExistence type="inferred from homology"/>
<sequence>MNYFTNDDIMRLESKAAKIRKEVVKMLCMAKMGHPGGSLSEVEILTTLYYHILNIDPKNPTDPHRDRFVLSKGHGSPTLYTILADLGYFDKKELETFRQFGSLCTSYPDMRTPGIDMVSGSLGNGLSTGIGMALNAKRKKDTYDTYVVLGDGELQEGLVWEAAMAASYHRLSNLTAIVDCNGLQINGWVNDVMTIEPLADKWKSFGWSVIEIDGHDIRELLVAFHRAKQMRNPTAIIAYTVKGKGVEFMEDVAYWHSLTPNADQPIEKMQKYLERGIL</sequence>
<evidence type="ECO:0000313" key="6">
    <source>
        <dbReference type="Proteomes" id="UP001454489"/>
    </source>
</evidence>
<protein>
    <submittedName>
        <fullName evidence="5">Transketolase</fullName>
    </submittedName>
</protein>
<dbReference type="PANTHER" id="PTHR47514">
    <property type="entry name" value="TRANSKETOLASE N-TERMINAL SECTION-RELATED"/>
    <property type="match status" value="1"/>
</dbReference>
<dbReference type="InterPro" id="IPR029061">
    <property type="entry name" value="THDP-binding"/>
</dbReference>
<organism evidence="5 6">
    <name type="scientific">Maccoyibacter intestinihominis</name>
    <dbReference type="NCBI Taxonomy" id="3133499"/>
    <lineage>
        <taxon>Bacteria</taxon>
        <taxon>Bacillati</taxon>
        <taxon>Bacillota</taxon>
        <taxon>Clostridia</taxon>
        <taxon>Lachnospirales</taxon>
        <taxon>Lachnospiraceae</taxon>
        <taxon>Maccoyibacter</taxon>
    </lineage>
</organism>
<name>A0ABV1HDY8_9FIRM</name>
<dbReference type="EMBL" id="JBBMEX010000008">
    <property type="protein sequence ID" value="MEQ2557928.1"/>
    <property type="molecule type" value="Genomic_DNA"/>
</dbReference>
<reference evidence="5 6" key="1">
    <citation type="submission" date="2024-03" db="EMBL/GenBank/DDBJ databases">
        <title>Human intestinal bacterial collection.</title>
        <authorList>
            <person name="Pauvert C."/>
            <person name="Hitch T.C.A."/>
            <person name="Clavel T."/>
        </authorList>
    </citation>
    <scope>NUCLEOTIDE SEQUENCE [LARGE SCALE GENOMIC DNA]</scope>
    <source>
        <strain evidence="5 6">CLA-AA-H185</strain>
    </source>
</reference>